<dbReference type="InterPro" id="IPR028271">
    <property type="entry name" value="RAMAC"/>
</dbReference>
<feature type="compositionally biased region" description="Low complexity" evidence="1">
    <location>
        <begin position="60"/>
        <end position="77"/>
    </location>
</feature>
<name>A0A5K4F583_SCHMA</name>
<evidence type="ECO:0000256" key="1">
    <source>
        <dbReference type="SAM" id="MobiDB-lite"/>
    </source>
</evidence>
<dbReference type="InParanoid" id="A0A5K4F583"/>
<reference evidence="2" key="1">
    <citation type="journal article" date="2012" name="PLoS Negl. Trop. Dis.">
        <title>A systematically improved high quality genome and transcriptome of the human blood fluke Schistosoma mansoni.</title>
        <authorList>
            <person name="Protasio A.V."/>
            <person name="Tsai I.J."/>
            <person name="Babbage A."/>
            <person name="Nichol S."/>
            <person name="Hunt M."/>
            <person name="Aslett M.A."/>
            <person name="De Silva N."/>
            <person name="Velarde G.S."/>
            <person name="Anderson T.J."/>
            <person name="Clark R.C."/>
            <person name="Davidson C."/>
            <person name="Dillon G.P."/>
            <person name="Holroyd N.E."/>
            <person name="LoVerde P.T."/>
            <person name="Lloyd C."/>
            <person name="McQuillan J."/>
            <person name="Oliveira G."/>
            <person name="Otto T.D."/>
            <person name="Parker-Manuel S.J."/>
            <person name="Quail M.A."/>
            <person name="Wilson R.A."/>
            <person name="Zerlotini A."/>
            <person name="Dunne D.W."/>
            <person name="Berriman M."/>
        </authorList>
    </citation>
    <scope>NUCLEOTIDE SEQUENCE [LARGE SCALE GENOMIC DNA]</scope>
    <source>
        <strain evidence="2">Puerto Rican</strain>
    </source>
</reference>
<dbReference type="GO" id="GO:0106005">
    <property type="term" value="P:RNA 5'-cap (guanine-N7)-methylation"/>
    <property type="evidence" value="ECO:0007669"/>
    <property type="project" value="InterPro"/>
</dbReference>
<dbReference type="AlphaFoldDB" id="A0A5K4F583"/>
<keyword evidence="2" id="KW-1185">Reference proteome</keyword>
<reference evidence="3" key="2">
    <citation type="submission" date="2019-11" db="UniProtKB">
        <authorList>
            <consortium name="WormBaseParasite"/>
        </authorList>
    </citation>
    <scope>IDENTIFICATION</scope>
    <source>
        <strain evidence="3">Puerto Rican</strain>
    </source>
</reference>
<evidence type="ECO:0000313" key="2">
    <source>
        <dbReference type="Proteomes" id="UP000008854"/>
    </source>
</evidence>
<protein>
    <submittedName>
        <fullName evidence="3">RNMT-activating mRNA cap methyltransferase subunit</fullName>
    </submittedName>
</protein>
<sequence>MSETPDRLISLEELETMFKDRYTDKDVNYQKYLSNANVPPPIIPHWDEINRERFNHRSQRNNNYRFQRNNFRRNSLD</sequence>
<dbReference type="GO" id="GO:0031533">
    <property type="term" value="C:mRNA capping enzyme complex"/>
    <property type="evidence" value="ECO:0007669"/>
    <property type="project" value="InterPro"/>
</dbReference>
<dbReference type="WBParaSite" id="Smp_319620.1">
    <property type="protein sequence ID" value="Smp_319620.1"/>
    <property type="gene ID" value="Smp_319620"/>
</dbReference>
<dbReference type="Pfam" id="PF15320">
    <property type="entry name" value="RAM"/>
    <property type="match status" value="1"/>
</dbReference>
<dbReference type="Proteomes" id="UP000008854">
    <property type="component" value="Unassembled WGS sequence"/>
</dbReference>
<evidence type="ECO:0000313" key="3">
    <source>
        <dbReference type="WBParaSite" id="Smp_319620.1"/>
    </source>
</evidence>
<feature type="region of interest" description="Disordered" evidence="1">
    <location>
        <begin position="57"/>
        <end position="77"/>
    </location>
</feature>
<organism evidence="2 3">
    <name type="scientific">Schistosoma mansoni</name>
    <name type="common">Blood fluke</name>
    <dbReference type="NCBI Taxonomy" id="6183"/>
    <lineage>
        <taxon>Eukaryota</taxon>
        <taxon>Metazoa</taxon>
        <taxon>Spiralia</taxon>
        <taxon>Lophotrochozoa</taxon>
        <taxon>Platyhelminthes</taxon>
        <taxon>Trematoda</taxon>
        <taxon>Digenea</taxon>
        <taxon>Strigeidida</taxon>
        <taxon>Schistosomatoidea</taxon>
        <taxon>Schistosomatidae</taxon>
        <taxon>Schistosoma</taxon>
    </lineage>
</organism>
<accession>A0A5K4F583</accession>
<dbReference type="GO" id="GO:0003723">
    <property type="term" value="F:RNA binding"/>
    <property type="evidence" value="ECO:0007669"/>
    <property type="project" value="InterPro"/>
</dbReference>
<proteinExistence type="predicted"/>